<protein>
    <submittedName>
        <fullName evidence="2">GNAT family N-acetyltransferase</fullName>
        <ecNumber evidence="2">2.3.-.-</ecNumber>
    </submittedName>
</protein>
<keyword evidence="2" id="KW-0012">Acyltransferase</keyword>
<dbReference type="PROSITE" id="PS51186">
    <property type="entry name" value="GNAT"/>
    <property type="match status" value="1"/>
</dbReference>
<evidence type="ECO:0000259" key="1">
    <source>
        <dbReference type="PROSITE" id="PS51186"/>
    </source>
</evidence>
<dbReference type="Pfam" id="PF13302">
    <property type="entry name" value="Acetyltransf_3"/>
    <property type="match status" value="1"/>
</dbReference>
<dbReference type="PANTHER" id="PTHR43441">
    <property type="entry name" value="RIBOSOMAL-PROTEIN-SERINE ACETYLTRANSFERASE"/>
    <property type="match status" value="1"/>
</dbReference>
<comment type="caution">
    <text evidence="2">The sequence shown here is derived from an EMBL/GenBank/DDBJ whole genome shotgun (WGS) entry which is preliminary data.</text>
</comment>
<dbReference type="EMBL" id="JBHTKK010000030">
    <property type="protein sequence ID" value="MFD1067873.1"/>
    <property type="molecule type" value="Genomic_DNA"/>
</dbReference>
<name>A0ABW3NLE4_9BACI</name>
<dbReference type="InterPro" id="IPR000182">
    <property type="entry name" value="GNAT_dom"/>
</dbReference>
<dbReference type="Gene3D" id="3.40.630.30">
    <property type="match status" value="1"/>
</dbReference>
<reference evidence="3" key="1">
    <citation type="journal article" date="2019" name="Int. J. Syst. Evol. Microbiol.">
        <title>The Global Catalogue of Microorganisms (GCM) 10K type strain sequencing project: providing services to taxonomists for standard genome sequencing and annotation.</title>
        <authorList>
            <consortium name="The Broad Institute Genomics Platform"/>
            <consortium name="The Broad Institute Genome Sequencing Center for Infectious Disease"/>
            <person name="Wu L."/>
            <person name="Ma J."/>
        </authorList>
    </citation>
    <scope>NUCLEOTIDE SEQUENCE [LARGE SCALE GENOMIC DNA]</scope>
    <source>
        <strain evidence="3">CCUG 56608</strain>
    </source>
</reference>
<accession>A0ABW3NLE4</accession>
<dbReference type="GO" id="GO:0016746">
    <property type="term" value="F:acyltransferase activity"/>
    <property type="evidence" value="ECO:0007669"/>
    <property type="project" value="UniProtKB-KW"/>
</dbReference>
<keyword evidence="3" id="KW-1185">Reference proteome</keyword>
<evidence type="ECO:0000313" key="2">
    <source>
        <dbReference type="EMBL" id="MFD1067873.1"/>
    </source>
</evidence>
<dbReference type="Proteomes" id="UP001597041">
    <property type="component" value="Unassembled WGS sequence"/>
</dbReference>
<dbReference type="EC" id="2.3.-.-" evidence="2"/>
<gene>
    <name evidence="2" type="ORF">ACFQ19_17835</name>
</gene>
<keyword evidence="2" id="KW-0808">Transferase</keyword>
<feature type="domain" description="N-acetyltransferase" evidence="1">
    <location>
        <begin position="10"/>
        <end position="177"/>
    </location>
</feature>
<sequence length="186" mass="21719">MLYKQVNPNIMLSLLEENDAEILFNLVTANKAFLSNWLSFPSATNHVEDSKSFIKKSLFRFVNKEGFWAGIWYKEKLAGCIGFLYFDWNVKKTEIGYWLGEAYTNKGIMTQTCAAMVNYAFHELELNKVEIKTAVKNIKSAAVPKRLEFKHEGTIRADERIRDTFHDREVYGMLREEWENGSSYYL</sequence>
<proteinExistence type="predicted"/>
<dbReference type="SUPFAM" id="SSF55729">
    <property type="entry name" value="Acyl-CoA N-acyltransferases (Nat)"/>
    <property type="match status" value="1"/>
</dbReference>
<dbReference type="PANTHER" id="PTHR43441:SF12">
    <property type="entry name" value="RIBOSOMAL N-ACETYLTRANSFERASE YDAF-RELATED"/>
    <property type="match status" value="1"/>
</dbReference>
<organism evidence="2 3">
    <name type="scientific">Oceanobacillus locisalsi</name>
    <dbReference type="NCBI Taxonomy" id="546107"/>
    <lineage>
        <taxon>Bacteria</taxon>
        <taxon>Bacillati</taxon>
        <taxon>Bacillota</taxon>
        <taxon>Bacilli</taxon>
        <taxon>Bacillales</taxon>
        <taxon>Bacillaceae</taxon>
        <taxon>Oceanobacillus</taxon>
    </lineage>
</organism>
<dbReference type="InterPro" id="IPR051908">
    <property type="entry name" value="Ribosomal_N-acetyltransferase"/>
</dbReference>
<evidence type="ECO:0000313" key="3">
    <source>
        <dbReference type="Proteomes" id="UP001597041"/>
    </source>
</evidence>
<dbReference type="RefSeq" id="WP_379594034.1">
    <property type="nucleotide sequence ID" value="NZ_JBHTKK010000030.1"/>
</dbReference>
<dbReference type="InterPro" id="IPR016181">
    <property type="entry name" value="Acyl_CoA_acyltransferase"/>
</dbReference>